<organism evidence="2">
    <name type="scientific">Candidatus Kentrum sp. TUN</name>
    <dbReference type="NCBI Taxonomy" id="2126343"/>
    <lineage>
        <taxon>Bacteria</taxon>
        <taxon>Pseudomonadati</taxon>
        <taxon>Pseudomonadota</taxon>
        <taxon>Gammaproteobacteria</taxon>
        <taxon>Candidatus Kentrum</taxon>
    </lineage>
</organism>
<accession>A0A451ABS0</accession>
<feature type="domain" description="Transposase (putative) YhgA-like" evidence="1">
    <location>
        <begin position="7"/>
        <end position="93"/>
    </location>
</feature>
<dbReference type="AlphaFoldDB" id="A0A451ABS0"/>
<dbReference type="Pfam" id="PF04754">
    <property type="entry name" value="Transposase_31"/>
    <property type="match status" value="1"/>
</dbReference>
<dbReference type="PANTHER" id="PTHR34611:SF2">
    <property type="entry name" value="INACTIVE RECOMBINATION-PROMOTING NUCLEASE-LIKE PROTEIN RPNE-RELATED"/>
    <property type="match status" value="1"/>
</dbReference>
<dbReference type="EMBL" id="CAADFV010000346">
    <property type="protein sequence ID" value="VFK72092.1"/>
    <property type="molecule type" value="Genomic_DNA"/>
</dbReference>
<dbReference type="GO" id="GO:0006310">
    <property type="term" value="P:DNA recombination"/>
    <property type="evidence" value="ECO:0007669"/>
    <property type="project" value="TreeGrafter"/>
</dbReference>
<dbReference type="InterPro" id="IPR006842">
    <property type="entry name" value="Transposase_31"/>
</dbReference>
<evidence type="ECO:0000313" key="2">
    <source>
        <dbReference type="EMBL" id="VFK63472.1"/>
    </source>
</evidence>
<name>A0A451ABS0_9GAMM</name>
<dbReference type="EMBL" id="CAADFY010000382">
    <property type="protein sequence ID" value="VFK63472.1"/>
    <property type="molecule type" value="Genomic_DNA"/>
</dbReference>
<dbReference type="GO" id="GO:1990238">
    <property type="term" value="F:double-stranded DNA endonuclease activity"/>
    <property type="evidence" value="ECO:0007669"/>
    <property type="project" value="TreeGrafter"/>
</dbReference>
<dbReference type="InterPro" id="IPR051699">
    <property type="entry name" value="Rpn/YhgA-like_nuclease"/>
</dbReference>
<reference evidence="2" key="1">
    <citation type="submission" date="2019-02" db="EMBL/GenBank/DDBJ databases">
        <authorList>
            <person name="Gruber-Vodicka R. H."/>
            <person name="Seah K. B. B."/>
        </authorList>
    </citation>
    <scope>NUCLEOTIDE SEQUENCE</scope>
    <source>
        <strain evidence="3">BECK_BY2</strain>
        <strain evidence="2">BECK_BY3</strain>
    </source>
</reference>
<protein>
    <submittedName>
        <fullName evidence="2">Transposase, YhgA-like</fullName>
    </submittedName>
</protein>
<evidence type="ECO:0000313" key="3">
    <source>
        <dbReference type="EMBL" id="VFK72092.1"/>
    </source>
</evidence>
<evidence type="ECO:0000259" key="1">
    <source>
        <dbReference type="Pfam" id="PF04754"/>
    </source>
</evidence>
<proteinExistence type="predicted"/>
<dbReference type="PANTHER" id="PTHR34611">
    <property type="match status" value="1"/>
</dbReference>
<sequence>MIDNIAQPHDHFLKELLSYPKQAGTLLRERLPHTVVKFLSAKPPRLVDASFVDAELRGHLSDRLFEVETVNGKTVFLYILVEHKSTPDKKVALPGKAYFGAISR</sequence>
<gene>
    <name evidence="3" type="ORF">BECKTUN1418E_GA0071001_13462</name>
    <name evidence="2" type="ORF">BECKTUN1418F_GA0071002_13822</name>
</gene>